<organism evidence="2 3">
    <name type="scientific">Psychroflexus salarius</name>
    <dbReference type="NCBI Taxonomy" id="1155689"/>
    <lineage>
        <taxon>Bacteria</taxon>
        <taxon>Pseudomonadati</taxon>
        <taxon>Bacteroidota</taxon>
        <taxon>Flavobacteriia</taxon>
        <taxon>Flavobacteriales</taxon>
        <taxon>Flavobacteriaceae</taxon>
        <taxon>Psychroflexus</taxon>
    </lineage>
</organism>
<dbReference type="RefSeq" id="WP_073192656.1">
    <property type="nucleotide sequence ID" value="NZ_FQTW01000003.1"/>
</dbReference>
<proteinExistence type="inferred from homology"/>
<dbReference type="EMBL" id="FQTW01000003">
    <property type="protein sequence ID" value="SHE63118.1"/>
    <property type="molecule type" value="Genomic_DNA"/>
</dbReference>
<evidence type="ECO:0000313" key="3">
    <source>
        <dbReference type="Proteomes" id="UP000184462"/>
    </source>
</evidence>
<comment type="similarity">
    <text evidence="1">Belongs to the Rv0495c family.</text>
</comment>
<dbReference type="InterPro" id="IPR021458">
    <property type="entry name" value="Rv0495c"/>
</dbReference>
<dbReference type="OrthoDB" id="597501at2"/>
<accession>A0A1M4V2K7</accession>
<dbReference type="STRING" id="1155689.SAMN05444278_103212"/>
<keyword evidence="3" id="KW-1185">Reference proteome</keyword>
<evidence type="ECO:0008006" key="4">
    <source>
        <dbReference type="Google" id="ProtNLM"/>
    </source>
</evidence>
<sequence length="190" mass="21130">MIQIGKTLISEAIIDTEFTCNLSACKGECCVAGDAGAPLEEKELAILEDIYPKVKPYLREEGIAAIEAQGTHVMSDFNEPETPLVNGAECAYVTFSKDGMALCGIEKAYRDGKIDFKKPVSCELYPIRVQKLSELEAVNYDKWSICDAACSLGQELEVPVYKFTKNALIRKFGQDWYEALEKVVLKLENE</sequence>
<protein>
    <recommendedName>
        <fullName evidence="4">DUF3109 family protein</fullName>
    </recommendedName>
</protein>
<evidence type="ECO:0000313" key="2">
    <source>
        <dbReference type="EMBL" id="SHE63118.1"/>
    </source>
</evidence>
<dbReference type="AlphaFoldDB" id="A0A1M4V2K7"/>
<reference evidence="2 3" key="1">
    <citation type="submission" date="2016-11" db="EMBL/GenBank/DDBJ databases">
        <authorList>
            <person name="Jaros S."/>
            <person name="Januszkiewicz K."/>
            <person name="Wedrychowicz H."/>
        </authorList>
    </citation>
    <scope>NUCLEOTIDE SEQUENCE [LARGE SCALE GENOMIC DNA]</scope>
    <source>
        <strain evidence="2 3">DSM 25661</strain>
    </source>
</reference>
<evidence type="ECO:0000256" key="1">
    <source>
        <dbReference type="ARBA" id="ARBA00093770"/>
    </source>
</evidence>
<gene>
    <name evidence="2" type="ORF">SAMN05444278_103212</name>
</gene>
<dbReference type="Proteomes" id="UP000184462">
    <property type="component" value="Unassembled WGS sequence"/>
</dbReference>
<dbReference type="Pfam" id="PF11307">
    <property type="entry name" value="DUF3109"/>
    <property type="match status" value="1"/>
</dbReference>
<name>A0A1M4V2K7_9FLAO</name>